<keyword evidence="2 7" id="KW-0813">Transport</keyword>
<dbReference type="InterPro" id="IPR025966">
    <property type="entry name" value="OppC_N"/>
</dbReference>
<keyword evidence="3" id="KW-1003">Cell membrane</keyword>
<protein>
    <submittedName>
        <fullName evidence="10">Peptide/nickel transport system permease protein</fullName>
    </submittedName>
</protein>
<keyword evidence="4 7" id="KW-0812">Transmembrane</keyword>
<dbReference type="SUPFAM" id="SSF161098">
    <property type="entry name" value="MetI-like"/>
    <property type="match status" value="1"/>
</dbReference>
<keyword evidence="5 7" id="KW-1133">Transmembrane helix</keyword>
<dbReference type="OrthoDB" id="6637947at2"/>
<feature type="transmembrane region" description="Helical" evidence="7">
    <location>
        <begin position="44"/>
        <end position="66"/>
    </location>
</feature>
<name>A0A2T1A217_9ACTN</name>
<evidence type="ECO:0000259" key="9">
    <source>
        <dbReference type="PROSITE" id="PS50928"/>
    </source>
</evidence>
<reference evidence="10 11" key="1">
    <citation type="submission" date="2018-03" db="EMBL/GenBank/DDBJ databases">
        <title>Genomic Encyclopedia of Archaeal and Bacterial Type Strains, Phase II (KMG-II): from individual species to whole genera.</title>
        <authorList>
            <person name="Goeker M."/>
        </authorList>
    </citation>
    <scope>NUCLEOTIDE SEQUENCE [LARGE SCALE GENOMIC DNA]</scope>
    <source>
        <strain evidence="10 11">DSM 100065</strain>
    </source>
</reference>
<keyword evidence="11" id="KW-1185">Reference proteome</keyword>
<evidence type="ECO:0000256" key="5">
    <source>
        <dbReference type="ARBA" id="ARBA00022989"/>
    </source>
</evidence>
<feature type="transmembrane region" description="Helical" evidence="7">
    <location>
        <begin position="227"/>
        <end position="252"/>
    </location>
</feature>
<evidence type="ECO:0000256" key="3">
    <source>
        <dbReference type="ARBA" id="ARBA00022475"/>
    </source>
</evidence>
<keyword evidence="6 7" id="KW-0472">Membrane</keyword>
<dbReference type="AlphaFoldDB" id="A0A2T1A217"/>
<dbReference type="Pfam" id="PF12911">
    <property type="entry name" value="OppC_N"/>
    <property type="match status" value="1"/>
</dbReference>
<dbReference type="RefSeq" id="WP_106348597.1">
    <property type="nucleotide sequence ID" value="NZ_PVUE01000005.1"/>
</dbReference>
<dbReference type="Proteomes" id="UP000237752">
    <property type="component" value="Unassembled WGS sequence"/>
</dbReference>
<feature type="transmembrane region" description="Helical" evidence="7">
    <location>
        <begin position="145"/>
        <end position="165"/>
    </location>
</feature>
<comment type="subcellular location">
    <subcellularLocation>
        <location evidence="1 7">Cell membrane</location>
        <topology evidence="1 7">Multi-pass membrane protein</topology>
    </subcellularLocation>
</comment>
<evidence type="ECO:0000313" key="11">
    <source>
        <dbReference type="Proteomes" id="UP000237752"/>
    </source>
</evidence>
<dbReference type="PROSITE" id="PS50928">
    <property type="entry name" value="ABC_TM1"/>
    <property type="match status" value="1"/>
</dbReference>
<gene>
    <name evidence="10" type="ORF">CLV47_105196</name>
</gene>
<dbReference type="InterPro" id="IPR050366">
    <property type="entry name" value="BP-dependent_transpt_permease"/>
</dbReference>
<dbReference type="InterPro" id="IPR035906">
    <property type="entry name" value="MetI-like_sf"/>
</dbReference>
<organism evidence="10 11">
    <name type="scientific">Antricoccus suffuscus</name>
    <dbReference type="NCBI Taxonomy" id="1629062"/>
    <lineage>
        <taxon>Bacteria</taxon>
        <taxon>Bacillati</taxon>
        <taxon>Actinomycetota</taxon>
        <taxon>Actinomycetes</taxon>
        <taxon>Geodermatophilales</taxon>
        <taxon>Antricoccaceae</taxon>
        <taxon>Antricoccus</taxon>
    </lineage>
</organism>
<dbReference type="Gene3D" id="1.10.3720.10">
    <property type="entry name" value="MetI-like"/>
    <property type="match status" value="1"/>
</dbReference>
<proteinExistence type="inferred from homology"/>
<feature type="transmembrane region" description="Helical" evidence="7">
    <location>
        <begin position="272"/>
        <end position="298"/>
    </location>
</feature>
<evidence type="ECO:0000313" key="10">
    <source>
        <dbReference type="EMBL" id="PRZ42574.1"/>
    </source>
</evidence>
<dbReference type="Pfam" id="PF00528">
    <property type="entry name" value="BPD_transp_1"/>
    <property type="match status" value="1"/>
</dbReference>
<evidence type="ECO:0000256" key="2">
    <source>
        <dbReference type="ARBA" id="ARBA00022448"/>
    </source>
</evidence>
<dbReference type="PANTHER" id="PTHR43386:SF1">
    <property type="entry name" value="D,D-DIPEPTIDE TRANSPORT SYSTEM PERMEASE PROTEIN DDPC-RELATED"/>
    <property type="match status" value="1"/>
</dbReference>
<dbReference type="GO" id="GO:0005886">
    <property type="term" value="C:plasma membrane"/>
    <property type="evidence" value="ECO:0007669"/>
    <property type="project" value="UniProtKB-SubCell"/>
</dbReference>
<evidence type="ECO:0000256" key="1">
    <source>
        <dbReference type="ARBA" id="ARBA00004651"/>
    </source>
</evidence>
<dbReference type="PANTHER" id="PTHR43386">
    <property type="entry name" value="OLIGOPEPTIDE TRANSPORT SYSTEM PERMEASE PROTEIN APPC"/>
    <property type="match status" value="1"/>
</dbReference>
<evidence type="ECO:0000256" key="4">
    <source>
        <dbReference type="ARBA" id="ARBA00022692"/>
    </source>
</evidence>
<evidence type="ECO:0000256" key="6">
    <source>
        <dbReference type="ARBA" id="ARBA00023136"/>
    </source>
</evidence>
<dbReference type="GO" id="GO:0055085">
    <property type="term" value="P:transmembrane transport"/>
    <property type="evidence" value="ECO:0007669"/>
    <property type="project" value="InterPro"/>
</dbReference>
<feature type="region of interest" description="Disordered" evidence="8">
    <location>
        <begin position="15"/>
        <end position="34"/>
    </location>
</feature>
<dbReference type="EMBL" id="PVUE01000005">
    <property type="protein sequence ID" value="PRZ42574.1"/>
    <property type="molecule type" value="Genomic_DNA"/>
</dbReference>
<feature type="transmembrane region" description="Helical" evidence="7">
    <location>
        <begin position="109"/>
        <end position="133"/>
    </location>
</feature>
<evidence type="ECO:0000256" key="8">
    <source>
        <dbReference type="SAM" id="MobiDB-lite"/>
    </source>
</evidence>
<feature type="domain" description="ABC transmembrane type-1" evidence="9">
    <location>
        <begin position="105"/>
        <end position="295"/>
    </location>
</feature>
<comment type="caution">
    <text evidence="10">The sequence shown here is derived from an EMBL/GenBank/DDBJ whole genome shotgun (WGS) entry which is preliminary data.</text>
</comment>
<dbReference type="CDD" id="cd06261">
    <property type="entry name" value="TM_PBP2"/>
    <property type="match status" value="1"/>
</dbReference>
<comment type="similarity">
    <text evidence="7">Belongs to the binding-protein-dependent transport system permease family.</text>
</comment>
<accession>A0A2T1A217</accession>
<evidence type="ECO:0000256" key="7">
    <source>
        <dbReference type="RuleBase" id="RU363032"/>
    </source>
</evidence>
<sequence length="308" mass="32925">MTEISTAPGLASEVAVDAPAAGPDTPKQRKEGRSLGRFIRTQPLGAIALLLIAIFVIAAIFAPLIAPFSPTEQFRTQFSKPPGGDFIMGTDHLGRDVFSRVLYGARTSLIISVVTVVAAGTIGIVLGTVSGYFGGRWVDTVFQRVMDTLMAIPGLVLLLFIAALLGASVRNTIIALSLLVIPAFNRVARGEMLRIREEPYVEAAKVNGCSTLRILVKHGLPNQAAPLMVIASLMFAIVIIAESSLSFLGIGTPPPTPSWGLMLADGRLYMETAPWMVVYPGLILTIAVLAFNLLGDALRDFLDPKRSR</sequence>
<dbReference type="InterPro" id="IPR000515">
    <property type="entry name" value="MetI-like"/>
</dbReference>